<feature type="transmembrane region" description="Helical" evidence="7">
    <location>
        <begin position="291"/>
        <end position="311"/>
    </location>
</feature>
<evidence type="ECO:0000256" key="7">
    <source>
        <dbReference type="SAM" id="Phobius"/>
    </source>
</evidence>
<reference evidence="9 10" key="1">
    <citation type="submission" date="2020-08" db="EMBL/GenBank/DDBJ databases">
        <title>Sequencing the genomes of 1000 actinobacteria strains.</title>
        <authorList>
            <person name="Klenk H.-P."/>
        </authorList>
    </citation>
    <scope>NUCLEOTIDE SEQUENCE [LARGE SCALE GENOMIC DNA]</scope>
    <source>
        <strain evidence="9 10">DSM 45582</strain>
    </source>
</reference>
<dbReference type="EMBL" id="JACHIV010000001">
    <property type="protein sequence ID" value="MBB5072728.1"/>
    <property type="molecule type" value="Genomic_DNA"/>
</dbReference>
<organism evidence="9 10">
    <name type="scientific">Saccharopolyspora gloriosae</name>
    <dbReference type="NCBI Taxonomy" id="455344"/>
    <lineage>
        <taxon>Bacteria</taxon>
        <taxon>Bacillati</taxon>
        <taxon>Actinomycetota</taxon>
        <taxon>Actinomycetes</taxon>
        <taxon>Pseudonocardiales</taxon>
        <taxon>Pseudonocardiaceae</taxon>
        <taxon>Saccharopolyspora</taxon>
    </lineage>
</organism>
<evidence type="ECO:0000256" key="3">
    <source>
        <dbReference type="ARBA" id="ARBA00022475"/>
    </source>
</evidence>
<feature type="transmembrane region" description="Helical" evidence="7">
    <location>
        <begin position="55"/>
        <end position="78"/>
    </location>
</feature>
<feature type="transmembrane region" description="Helical" evidence="7">
    <location>
        <begin position="115"/>
        <end position="137"/>
    </location>
</feature>
<comment type="caution">
    <text evidence="9">The sequence shown here is derived from an EMBL/GenBank/DDBJ whole genome shotgun (WGS) entry which is preliminary data.</text>
</comment>
<accession>A0A840NQS8</accession>
<evidence type="ECO:0000256" key="4">
    <source>
        <dbReference type="ARBA" id="ARBA00022692"/>
    </source>
</evidence>
<dbReference type="RefSeq" id="WP_184484273.1">
    <property type="nucleotide sequence ID" value="NZ_JACHIV010000001.1"/>
</dbReference>
<feature type="transmembrane region" description="Helical" evidence="7">
    <location>
        <begin position="90"/>
        <end position="109"/>
    </location>
</feature>
<dbReference type="SUPFAM" id="SSF103473">
    <property type="entry name" value="MFS general substrate transporter"/>
    <property type="match status" value="1"/>
</dbReference>
<dbReference type="PROSITE" id="PS50850">
    <property type="entry name" value="MFS"/>
    <property type="match status" value="1"/>
</dbReference>
<feature type="domain" description="Major facilitator superfamily (MFS) profile" evidence="8">
    <location>
        <begin position="22"/>
        <end position="406"/>
    </location>
</feature>
<keyword evidence="2" id="KW-0813">Transport</keyword>
<evidence type="ECO:0000256" key="1">
    <source>
        <dbReference type="ARBA" id="ARBA00004651"/>
    </source>
</evidence>
<name>A0A840NQS8_9PSEU</name>
<feature type="transmembrane region" description="Helical" evidence="7">
    <location>
        <begin position="24"/>
        <end position="49"/>
    </location>
</feature>
<dbReference type="Pfam" id="PF07690">
    <property type="entry name" value="MFS_1"/>
    <property type="match status" value="1"/>
</dbReference>
<evidence type="ECO:0000259" key="8">
    <source>
        <dbReference type="PROSITE" id="PS50850"/>
    </source>
</evidence>
<dbReference type="PANTHER" id="PTHR23517">
    <property type="entry name" value="RESISTANCE PROTEIN MDTM, PUTATIVE-RELATED-RELATED"/>
    <property type="match status" value="1"/>
</dbReference>
<evidence type="ECO:0000256" key="2">
    <source>
        <dbReference type="ARBA" id="ARBA00022448"/>
    </source>
</evidence>
<dbReference type="GO" id="GO:0022857">
    <property type="term" value="F:transmembrane transporter activity"/>
    <property type="evidence" value="ECO:0007669"/>
    <property type="project" value="InterPro"/>
</dbReference>
<feature type="transmembrane region" description="Helical" evidence="7">
    <location>
        <begin position="179"/>
        <end position="197"/>
    </location>
</feature>
<feature type="transmembrane region" description="Helical" evidence="7">
    <location>
        <begin position="149"/>
        <end position="173"/>
    </location>
</feature>
<keyword evidence="5 7" id="KW-1133">Transmembrane helix</keyword>
<dbReference type="AlphaFoldDB" id="A0A840NQS8"/>
<feature type="transmembrane region" description="Helical" evidence="7">
    <location>
        <begin position="352"/>
        <end position="374"/>
    </location>
</feature>
<protein>
    <submittedName>
        <fullName evidence="9">Putative MFS family arabinose efflux permease</fullName>
    </submittedName>
</protein>
<keyword evidence="3" id="KW-1003">Cell membrane</keyword>
<evidence type="ECO:0000313" key="10">
    <source>
        <dbReference type="Proteomes" id="UP000580474"/>
    </source>
</evidence>
<feature type="transmembrane region" description="Helical" evidence="7">
    <location>
        <begin position="260"/>
        <end position="279"/>
    </location>
</feature>
<dbReference type="InterPro" id="IPR050171">
    <property type="entry name" value="MFS_Transporters"/>
</dbReference>
<feature type="transmembrane region" description="Helical" evidence="7">
    <location>
        <begin position="227"/>
        <end position="248"/>
    </location>
</feature>
<gene>
    <name evidence="9" type="ORF">BJ969_005816</name>
</gene>
<dbReference type="Proteomes" id="UP000580474">
    <property type="component" value="Unassembled WGS sequence"/>
</dbReference>
<feature type="transmembrane region" description="Helical" evidence="7">
    <location>
        <begin position="317"/>
        <end position="340"/>
    </location>
</feature>
<dbReference type="GO" id="GO:0005886">
    <property type="term" value="C:plasma membrane"/>
    <property type="evidence" value="ECO:0007669"/>
    <property type="project" value="UniProtKB-SubCell"/>
</dbReference>
<proteinExistence type="predicted"/>
<keyword evidence="10" id="KW-1185">Reference proteome</keyword>
<evidence type="ECO:0000313" key="9">
    <source>
        <dbReference type="EMBL" id="MBB5072728.1"/>
    </source>
</evidence>
<dbReference type="InterPro" id="IPR036259">
    <property type="entry name" value="MFS_trans_sf"/>
</dbReference>
<feature type="transmembrane region" description="Helical" evidence="7">
    <location>
        <begin position="380"/>
        <end position="400"/>
    </location>
</feature>
<sequence>MTAPELAVDRPARAPRALLTPQRAFWFVGALLALFLMASTAPSPMYAIYQQRWHFSATVLTEVFGAYMIGILIALVLFGALSDRVGRRPVLLGSLALEIVSLLVLAFAPDVGWLFLGRFLQGVATGAATGAMSGSLLDFQPAGTSRGATINGVAAGLGMAIGSGIAGALVQFAPAPTELAYLLLVLAFLVALPLVWLMPEPVRTGPIALRRALRPQRPGVPAGRGKAFALLATTMLSAWTIGGMFMSLGPSVAKSLVVGSPYLIGGLAVVAVTGVGAVAQLTASGWLGQRAVRVAAPALIIGLAAVAGAVLSGSAVAFFAGSAVVGVGWGLMFMGGFRLLTGLADPRNRAATASMIYIVAYLSATVPSVSLGVLTTYTGLVTSTLVFAALAALFAAIAWASTYVRH</sequence>
<dbReference type="InterPro" id="IPR011701">
    <property type="entry name" value="MFS"/>
</dbReference>
<dbReference type="Gene3D" id="1.20.1250.20">
    <property type="entry name" value="MFS general substrate transporter like domains"/>
    <property type="match status" value="1"/>
</dbReference>
<evidence type="ECO:0000256" key="5">
    <source>
        <dbReference type="ARBA" id="ARBA00022989"/>
    </source>
</evidence>
<comment type="subcellular location">
    <subcellularLocation>
        <location evidence="1">Cell membrane</location>
        <topology evidence="1">Multi-pass membrane protein</topology>
    </subcellularLocation>
</comment>
<dbReference type="InterPro" id="IPR020846">
    <property type="entry name" value="MFS_dom"/>
</dbReference>
<evidence type="ECO:0000256" key="6">
    <source>
        <dbReference type="ARBA" id="ARBA00023136"/>
    </source>
</evidence>
<keyword evidence="6 7" id="KW-0472">Membrane</keyword>
<keyword evidence="4 7" id="KW-0812">Transmembrane</keyword>